<evidence type="ECO:0000313" key="5">
    <source>
        <dbReference type="Proteomes" id="UP001392437"/>
    </source>
</evidence>
<dbReference type="Proteomes" id="UP001392437">
    <property type="component" value="Unassembled WGS sequence"/>
</dbReference>
<dbReference type="GO" id="GO:0016491">
    <property type="term" value="F:oxidoreductase activity"/>
    <property type="evidence" value="ECO:0007669"/>
    <property type="project" value="UniProtKB-KW"/>
</dbReference>
<dbReference type="PRINTS" id="PR00682">
    <property type="entry name" value="IPNSYNTHASE"/>
</dbReference>
<dbReference type="InterPro" id="IPR027443">
    <property type="entry name" value="IPNS-like_sf"/>
</dbReference>
<sequence>MATGDIPTTQLLISSGNGPVARTVLQTPLRDAEPSEIPVIDVSSLCTESSLTDRQAVARQIRDAATNTGFFYISGHRVPPPTTAAAHAAVLDFFRQPVDVKMRASIDQSRRFNGYRPAASQRINPFESVDVRESFSWAYDPRFDPAVADVAQIPPEVAAHLAPEDFPWEATANMPQFKVAVMEYWRACLGLARALIRAFALALELDEHFFDDKVTYPDAVLAMNYYPPIPKPEGVAAVGRAQSEQEVSIGSHTDFQLFTILWQDDNGGLQVLNRQGQWINAKPIEGTLVVNIADYLQRITNDRYISTVHRAQNWSGRERVSMPFFVGFNWNESCGVLDSCVAEGEKKRYEEISCFEWVKRRANAMYKTEGFSGRWRGYLLLNQRIRGVYLSTDKQI</sequence>
<dbReference type="Gene3D" id="2.60.120.330">
    <property type="entry name" value="B-lactam Antibiotic, Isopenicillin N Synthase, Chain"/>
    <property type="match status" value="1"/>
</dbReference>
<dbReference type="InterPro" id="IPR005123">
    <property type="entry name" value="Oxoglu/Fe-dep_dioxygenase_dom"/>
</dbReference>
<accession>A0AAW0Q5R9</accession>
<dbReference type="AlphaFoldDB" id="A0AAW0Q5R9"/>
<dbReference type="SUPFAM" id="SSF51197">
    <property type="entry name" value="Clavaminate synthase-like"/>
    <property type="match status" value="1"/>
</dbReference>
<dbReference type="PROSITE" id="PS51471">
    <property type="entry name" value="FE2OG_OXY"/>
    <property type="match status" value="1"/>
</dbReference>
<feature type="domain" description="Fe2OG dioxygenase" evidence="3">
    <location>
        <begin position="216"/>
        <end position="328"/>
    </location>
</feature>
<keyword evidence="5" id="KW-1185">Reference proteome</keyword>
<dbReference type="PANTHER" id="PTHR47990">
    <property type="entry name" value="2-OXOGLUTARATE (2OG) AND FE(II)-DEPENDENT OXYGENASE SUPERFAMILY PROTEIN-RELATED"/>
    <property type="match status" value="1"/>
</dbReference>
<keyword evidence="2" id="KW-0479">Metal-binding</keyword>
<evidence type="ECO:0000313" key="4">
    <source>
        <dbReference type="EMBL" id="KAK8095971.1"/>
    </source>
</evidence>
<dbReference type="InterPro" id="IPR050231">
    <property type="entry name" value="Iron_ascorbate_oxido_reductase"/>
</dbReference>
<dbReference type="InterPro" id="IPR026992">
    <property type="entry name" value="DIOX_N"/>
</dbReference>
<dbReference type="GO" id="GO:0046872">
    <property type="term" value="F:metal ion binding"/>
    <property type="evidence" value="ECO:0007669"/>
    <property type="project" value="UniProtKB-KW"/>
</dbReference>
<reference evidence="4 5" key="1">
    <citation type="submission" date="2023-01" db="EMBL/GenBank/DDBJ databases">
        <title>Analysis of 21 Apiospora genomes using comparative genomics revels a genus with tremendous synthesis potential of carbohydrate active enzymes and secondary metabolites.</title>
        <authorList>
            <person name="Sorensen T."/>
        </authorList>
    </citation>
    <scope>NUCLEOTIDE SEQUENCE [LARGE SCALE GENOMIC DNA]</scope>
    <source>
        <strain evidence="4 5">CBS 117206</strain>
    </source>
</reference>
<dbReference type="InterPro" id="IPR044861">
    <property type="entry name" value="IPNS-like_FE2OG_OXY"/>
</dbReference>
<dbReference type="EMBL" id="JAQQWP010000011">
    <property type="protein sequence ID" value="KAK8095971.1"/>
    <property type="molecule type" value="Genomic_DNA"/>
</dbReference>
<evidence type="ECO:0000256" key="2">
    <source>
        <dbReference type="RuleBase" id="RU003682"/>
    </source>
</evidence>
<name>A0AAW0Q5R9_9PEZI</name>
<gene>
    <name evidence="4" type="ORF">PG999_013993</name>
</gene>
<proteinExistence type="inferred from homology"/>
<keyword evidence="2" id="KW-0560">Oxidoreductase</keyword>
<keyword evidence="2" id="KW-0408">Iron</keyword>
<organism evidence="4 5">
    <name type="scientific">Apiospora kogelbergensis</name>
    <dbReference type="NCBI Taxonomy" id="1337665"/>
    <lineage>
        <taxon>Eukaryota</taxon>
        <taxon>Fungi</taxon>
        <taxon>Dikarya</taxon>
        <taxon>Ascomycota</taxon>
        <taxon>Pezizomycotina</taxon>
        <taxon>Sordariomycetes</taxon>
        <taxon>Xylariomycetidae</taxon>
        <taxon>Amphisphaeriales</taxon>
        <taxon>Apiosporaceae</taxon>
        <taxon>Apiospora</taxon>
    </lineage>
</organism>
<protein>
    <submittedName>
        <fullName evidence="4">2OG-Fe(II)oxygenase</fullName>
    </submittedName>
</protein>
<dbReference type="Pfam" id="PF14226">
    <property type="entry name" value="DIOX_N"/>
    <property type="match status" value="1"/>
</dbReference>
<evidence type="ECO:0000259" key="3">
    <source>
        <dbReference type="PROSITE" id="PS51471"/>
    </source>
</evidence>
<evidence type="ECO:0000256" key="1">
    <source>
        <dbReference type="ARBA" id="ARBA00008056"/>
    </source>
</evidence>
<comment type="similarity">
    <text evidence="1 2">Belongs to the iron/ascorbate-dependent oxidoreductase family.</text>
</comment>
<dbReference type="GO" id="GO:0044283">
    <property type="term" value="P:small molecule biosynthetic process"/>
    <property type="evidence" value="ECO:0007669"/>
    <property type="project" value="UniProtKB-ARBA"/>
</dbReference>
<dbReference type="Pfam" id="PF03171">
    <property type="entry name" value="2OG-FeII_Oxy"/>
    <property type="match status" value="1"/>
</dbReference>
<comment type="caution">
    <text evidence="4">The sequence shown here is derived from an EMBL/GenBank/DDBJ whole genome shotgun (WGS) entry which is preliminary data.</text>
</comment>